<dbReference type="Pfam" id="PF04773">
    <property type="entry name" value="FecR"/>
    <property type="match status" value="1"/>
</dbReference>
<organism evidence="3 4">
    <name type="scientific">Pseudomonas morbosilactucae</name>
    <dbReference type="NCBI Taxonomy" id="2938197"/>
    <lineage>
        <taxon>Bacteria</taxon>
        <taxon>Pseudomonadati</taxon>
        <taxon>Pseudomonadota</taxon>
        <taxon>Gammaproteobacteria</taxon>
        <taxon>Pseudomonadales</taxon>
        <taxon>Pseudomonadaceae</taxon>
        <taxon>Pseudomonas</taxon>
    </lineage>
</organism>
<comment type="caution">
    <text evidence="3">The sequence shown here is derived from an EMBL/GenBank/DDBJ whole genome shotgun (WGS) entry which is preliminary data.</text>
</comment>
<dbReference type="PIRSF" id="PIRSF018266">
    <property type="entry name" value="FecR"/>
    <property type="match status" value="1"/>
</dbReference>
<dbReference type="Proteomes" id="UP001155059">
    <property type="component" value="Unassembled WGS sequence"/>
</dbReference>
<dbReference type="PANTHER" id="PTHR30273">
    <property type="entry name" value="PERIPLASMIC SIGNAL SENSOR AND SIGMA FACTOR ACTIVATOR FECR-RELATED"/>
    <property type="match status" value="1"/>
</dbReference>
<protein>
    <submittedName>
        <fullName evidence="3">FecR family protein</fullName>
    </submittedName>
</protein>
<sequence length="320" mass="35253">MSASPTSPLTPKVLQQAASWLVCIDGQPDDAQLREYNTWLEASELHREAVRQLQGSLAPLRTLPRAPTRAALSSITRKPARFPVKALVLALTLLLPASLMLQRAPAAYWFADIRTGTGQWHTQQLPDGSRISLNGRSAVDVDFDAHSRTLHLRGGEILVEVAKDAQRPFLVVTDEGSIRALGTRFTVERLGDSTRLAMLESSTQVISAGDRLDVHASQQVMLDAGGIHPLNDVDGAGIEQAWEHHKLVVRRMPLAQVLERLNRFHSGWMMYDATALAGLEVTAVLPADDSERALRLLARSLPIKVEKMTPWVTRIALKKP</sequence>
<accession>A0A9X1YXW3</accession>
<gene>
    <name evidence="3" type="ORF">M1B34_22040</name>
</gene>
<dbReference type="InterPro" id="IPR032623">
    <property type="entry name" value="FecR_N"/>
</dbReference>
<evidence type="ECO:0000313" key="4">
    <source>
        <dbReference type="Proteomes" id="UP001155059"/>
    </source>
</evidence>
<dbReference type="AlphaFoldDB" id="A0A9X1YXW3"/>
<dbReference type="EMBL" id="JALQCW010000062">
    <property type="protein sequence ID" value="MCK9800298.1"/>
    <property type="molecule type" value="Genomic_DNA"/>
</dbReference>
<dbReference type="GO" id="GO:0016989">
    <property type="term" value="F:sigma factor antagonist activity"/>
    <property type="evidence" value="ECO:0007669"/>
    <property type="project" value="TreeGrafter"/>
</dbReference>
<evidence type="ECO:0000259" key="2">
    <source>
        <dbReference type="Pfam" id="PF16220"/>
    </source>
</evidence>
<dbReference type="PANTHER" id="PTHR30273:SF2">
    <property type="entry name" value="PROTEIN FECR"/>
    <property type="match status" value="1"/>
</dbReference>
<feature type="domain" description="FecR N-terminal" evidence="2">
    <location>
        <begin position="15"/>
        <end position="54"/>
    </location>
</feature>
<reference evidence="3 4" key="1">
    <citation type="journal article" date="2022" name="Int. J. Syst. Evol. Microbiol.">
        <title>Pseudomonas aegrilactucae sp. nov. and Pseudomonas morbosilactucae sp. nov., pathogens causing bacterial rot of lettuce in Japan.</title>
        <authorList>
            <person name="Sawada H."/>
            <person name="Fujikawa T."/>
            <person name="Satou M."/>
        </authorList>
    </citation>
    <scope>NUCLEOTIDE SEQUENCE [LARGE SCALE GENOMIC DNA]</scope>
    <source>
        <strain evidence="3 4">MAFF 302030</strain>
    </source>
</reference>
<name>A0A9X1YXW3_9PSED</name>
<dbReference type="InterPro" id="IPR012373">
    <property type="entry name" value="Ferrdict_sens_TM"/>
</dbReference>
<evidence type="ECO:0000259" key="1">
    <source>
        <dbReference type="Pfam" id="PF04773"/>
    </source>
</evidence>
<evidence type="ECO:0000313" key="3">
    <source>
        <dbReference type="EMBL" id="MCK9800298.1"/>
    </source>
</evidence>
<dbReference type="Pfam" id="PF16220">
    <property type="entry name" value="DUF4880"/>
    <property type="match status" value="1"/>
</dbReference>
<proteinExistence type="predicted"/>
<feature type="domain" description="FecR protein" evidence="1">
    <location>
        <begin position="112"/>
        <end position="201"/>
    </location>
</feature>
<dbReference type="RefSeq" id="WP_268266216.1">
    <property type="nucleotide sequence ID" value="NZ_JALQCW010000062.1"/>
</dbReference>
<reference evidence="3 4" key="2">
    <citation type="journal article" date="2023" name="Plant Pathol.">
        <title>Dismantling and reorganizing Pseudomonas marginalis sensu#lato.</title>
        <authorList>
            <person name="Sawada H."/>
            <person name="Fujikawa T."/>
            <person name="Satou M."/>
        </authorList>
    </citation>
    <scope>NUCLEOTIDE SEQUENCE [LARGE SCALE GENOMIC DNA]</scope>
    <source>
        <strain evidence="3 4">MAFF 302030</strain>
    </source>
</reference>
<dbReference type="Gene3D" id="2.60.120.1440">
    <property type="match status" value="1"/>
</dbReference>
<dbReference type="InterPro" id="IPR006860">
    <property type="entry name" value="FecR"/>
</dbReference>